<dbReference type="PROSITE" id="PS51786">
    <property type="entry name" value="LON_PROTEOLYTIC"/>
    <property type="match status" value="1"/>
</dbReference>
<dbReference type="GO" id="GO:0005524">
    <property type="term" value="F:ATP binding"/>
    <property type="evidence" value="ECO:0007669"/>
    <property type="project" value="InterPro"/>
</dbReference>
<dbReference type="OrthoDB" id="2356897at2"/>
<feature type="active site" evidence="1">
    <location>
        <position position="274"/>
    </location>
</feature>
<comment type="caution">
    <text evidence="5">The sequence shown here is derived from an EMBL/GenBank/DDBJ whole genome shotgun (WGS) entry which is preliminary data.</text>
</comment>
<keyword evidence="1" id="KW-0720">Serine protease</keyword>
<dbReference type="EMBL" id="JGZO01000006">
    <property type="protein sequence ID" value="KFI94772.1"/>
    <property type="molecule type" value="Genomic_DNA"/>
</dbReference>
<dbReference type="Gene3D" id="3.30.230.10">
    <property type="match status" value="1"/>
</dbReference>
<protein>
    <recommendedName>
        <fullName evidence="1">endopeptidase La</fullName>
        <ecNumber evidence="1">3.4.21.53</ecNumber>
    </recommendedName>
</protein>
<comment type="similarity">
    <text evidence="1">Belongs to the peptidase S16 family.</text>
</comment>
<evidence type="ECO:0000256" key="1">
    <source>
        <dbReference type="PROSITE-ProRule" id="PRU01122"/>
    </source>
</evidence>
<dbReference type="AlphaFoldDB" id="A0A087DGX2"/>
<dbReference type="SUPFAM" id="SSF54211">
    <property type="entry name" value="Ribosomal protein S5 domain 2-like"/>
    <property type="match status" value="1"/>
</dbReference>
<comment type="catalytic activity">
    <reaction evidence="1">
        <text>Hydrolysis of proteins in presence of ATP.</text>
        <dbReference type="EC" id="3.4.21.53"/>
    </reaction>
</comment>
<dbReference type="InterPro" id="IPR008269">
    <property type="entry name" value="Lon_proteolytic"/>
</dbReference>
<evidence type="ECO:0000256" key="3">
    <source>
        <dbReference type="SAM" id="Phobius"/>
    </source>
</evidence>
<accession>A0A087DGX2</accession>
<dbReference type="InterPro" id="IPR027065">
    <property type="entry name" value="Lon_Prtase"/>
</dbReference>
<feature type="active site" evidence="1">
    <location>
        <position position="229"/>
    </location>
</feature>
<keyword evidence="3" id="KW-0472">Membrane</keyword>
<feature type="transmembrane region" description="Helical" evidence="3">
    <location>
        <begin position="81"/>
        <end position="100"/>
    </location>
</feature>
<sequence length="336" mass="34618">MHSKRQSHAKSGSILHNMPAYPGSRSAEDASSDAASEDSTGVASEETSAAVRSGTRRGLRAALRHAAAYLGIRAPKTPKHLVGGLAVLLSVVVLCLPSAYSVESPGPTANVLGKDSGKEIITVKGAKTYDGKGELRLVTVNASGVPGYPVTNAETLWAWINPNATVMPVEAVVPVGQTAEEYQQESEKEMSSSQDSATSAALSYASKQLGIDTDGVSVTMHVDDIGGPSAGMMYALGLIDKLTPADETGGKIIAGTGTMAKDGKVGAIGGIRLKMLGAKRDGATWFLAPESNCDEVVGHVPEGLRDVKVSTLDEAYQALVAIGEGKGDALPQCSAD</sequence>
<dbReference type="EC" id="3.4.21.53" evidence="1"/>
<evidence type="ECO:0000313" key="5">
    <source>
        <dbReference type="EMBL" id="KFI94772.1"/>
    </source>
</evidence>
<keyword evidence="1" id="KW-0378">Hydrolase</keyword>
<dbReference type="InterPro" id="IPR014721">
    <property type="entry name" value="Ribsml_uS5_D2-typ_fold_subgr"/>
</dbReference>
<keyword evidence="3" id="KW-0812">Transmembrane</keyword>
<dbReference type="GO" id="GO:0030163">
    <property type="term" value="P:protein catabolic process"/>
    <property type="evidence" value="ECO:0007669"/>
    <property type="project" value="InterPro"/>
</dbReference>
<evidence type="ECO:0000313" key="6">
    <source>
        <dbReference type="Proteomes" id="UP000029033"/>
    </source>
</evidence>
<keyword evidence="1 5" id="KW-0645">Protease</keyword>
<evidence type="ECO:0000259" key="4">
    <source>
        <dbReference type="PROSITE" id="PS51786"/>
    </source>
</evidence>
<proteinExistence type="inferred from homology"/>
<dbReference type="InterPro" id="IPR020568">
    <property type="entry name" value="Ribosomal_Su5_D2-typ_SF"/>
</dbReference>
<organism evidence="5 6">
    <name type="scientific">Bifidobacterium scardovii</name>
    <dbReference type="NCBI Taxonomy" id="158787"/>
    <lineage>
        <taxon>Bacteria</taxon>
        <taxon>Bacillati</taxon>
        <taxon>Actinomycetota</taxon>
        <taxon>Actinomycetes</taxon>
        <taxon>Bifidobacteriales</taxon>
        <taxon>Bifidobacteriaceae</taxon>
        <taxon>Bifidobacterium</taxon>
    </lineage>
</organism>
<feature type="domain" description="Lon proteolytic" evidence="4">
    <location>
        <begin position="224"/>
        <end position="322"/>
    </location>
</feature>
<dbReference type="STRING" id="158787.BSCA_0827"/>
<dbReference type="eggNOG" id="COG3480">
    <property type="taxonomic scope" value="Bacteria"/>
</dbReference>
<keyword evidence="6" id="KW-1185">Reference proteome</keyword>
<dbReference type="Proteomes" id="UP000029033">
    <property type="component" value="Unassembled WGS sequence"/>
</dbReference>
<dbReference type="GO" id="GO:0004252">
    <property type="term" value="F:serine-type endopeptidase activity"/>
    <property type="evidence" value="ECO:0007669"/>
    <property type="project" value="UniProtKB-UniRule"/>
</dbReference>
<dbReference type="PANTHER" id="PTHR10046">
    <property type="entry name" value="ATP DEPENDENT LON PROTEASE FAMILY MEMBER"/>
    <property type="match status" value="1"/>
</dbReference>
<evidence type="ECO:0000256" key="2">
    <source>
        <dbReference type="SAM" id="MobiDB-lite"/>
    </source>
</evidence>
<gene>
    <name evidence="5" type="ORF">BSCA_0827</name>
</gene>
<dbReference type="GO" id="GO:0006508">
    <property type="term" value="P:proteolysis"/>
    <property type="evidence" value="ECO:0007669"/>
    <property type="project" value="UniProtKB-KW"/>
</dbReference>
<name>A0A087DGX2_9BIFI</name>
<feature type="region of interest" description="Disordered" evidence="2">
    <location>
        <begin position="1"/>
        <end position="54"/>
    </location>
</feature>
<dbReference type="Pfam" id="PF05362">
    <property type="entry name" value="Lon_C"/>
    <property type="match status" value="1"/>
</dbReference>
<dbReference type="GO" id="GO:0004176">
    <property type="term" value="F:ATP-dependent peptidase activity"/>
    <property type="evidence" value="ECO:0007669"/>
    <property type="project" value="UniProtKB-UniRule"/>
</dbReference>
<reference evidence="5 6" key="1">
    <citation type="submission" date="2014-03" db="EMBL/GenBank/DDBJ databases">
        <title>Genomics of Bifidobacteria.</title>
        <authorList>
            <person name="Ventura M."/>
            <person name="Milani C."/>
            <person name="Lugli G.A."/>
        </authorList>
    </citation>
    <scope>NUCLEOTIDE SEQUENCE [LARGE SCALE GENOMIC DNA]</scope>
    <source>
        <strain evidence="5 6">LMG 21589</strain>
    </source>
</reference>
<keyword evidence="3" id="KW-1133">Transmembrane helix</keyword>